<comment type="caution">
    <text evidence="2">The sequence shown here is derived from an EMBL/GenBank/DDBJ whole genome shotgun (WGS) entry which is preliminary data.</text>
</comment>
<feature type="compositionally biased region" description="Basic residues" evidence="1">
    <location>
        <begin position="1"/>
        <end position="13"/>
    </location>
</feature>
<evidence type="ECO:0000313" key="3">
    <source>
        <dbReference type="Proteomes" id="UP000766570"/>
    </source>
</evidence>
<organism evidence="2 3">
    <name type="scientific">Paeniglutamicibacter psychrophenolicus</name>
    <dbReference type="NCBI Taxonomy" id="257454"/>
    <lineage>
        <taxon>Bacteria</taxon>
        <taxon>Bacillati</taxon>
        <taxon>Actinomycetota</taxon>
        <taxon>Actinomycetes</taxon>
        <taxon>Micrococcales</taxon>
        <taxon>Micrococcaceae</taxon>
        <taxon>Paeniglutamicibacter</taxon>
    </lineage>
</organism>
<name>A0ABS4WBN1_9MICC</name>
<dbReference type="Proteomes" id="UP000766570">
    <property type="component" value="Unassembled WGS sequence"/>
</dbReference>
<gene>
    <name evidence="2" type="ORF">JOF46_001532</name>
</gene>
<dbReference type="EMBL" id="JAGIOE010000001">
    <property type="protein sequence ID" value="MBP2373620.1"/>
    <property type="molecule type" value="Genomic_DNA"/>
</dbReference>
<evidence type="ECO:0000313" key="2">
    <source>
        <dbReference type="EMBL" id="MBP2373620.1"/>
    </source>
</evidence>
<protein>
    <submittedName>
        <fullName evidence="2">Uncharacterized protein</fullName>
    </submittedName>
</protein>
<proteinExistence type="predicted"/>
<keyword evidence="3" id="KW-1185">Reference proteome</keyword>
<evidence type="ECO:0000256" key="1">
    <source>
        <dbReference type="SAM" id="MobiDB-lite"/>
    </source>
</evidence>
<feature type="region of interest" description="Disordered" evidence="1">
    <location>
        <begin position="1"/>
        <end position="49"/>
    </location>
</feature>
<reference evidence="2 3" key="1">
    <citation type="submission" date="2021-03" db="EMBL/GenBank/DDBJ databases">
        <title>Sequencing the genomes of 1000 actinobacteria strains.</title>
        <authorList>
            <person name="Klenk H.-P."/>
        </authorList>
    </citation>
    <scope>NUCLEOTIDE SEQUENCE [LARGE SCALE GENOMIC DNA]</scope>
    <source>
        <strain evidence="2 3">DSM 15454</strain>
    </source>
</reference>
<dbReference type="RefSeq" id="WP_209906785.1">
    <property type="nucleotide sequence ID" value="NZ_BAAAMI010000011.1"/>
</dbReference>
<sequence>MKTTNRRKTHRTNGHPARNVIGHGADPLGMPEHAPEPAAHGNGPVSVGPDTYEVRCDIVPTHQGADPAQIPWLEEIRGDQHLNDSFSGVI</sequence>
<accession>A0ABS4WBN1</accession>